<protein>
    <submittedName>
        <fullName evidence="1">Uncharacterized protein</fullName>
    </submittedName>
</protein>
<sequence length="183" mass="19898">MTEQQPPEEFRSAVQGPGTWQRQEVAHGNFEAWHFFREGSQGAPTHVFMRPVEGGDPAAIARGITTTVLREVKPSMPKYRAELLAVGTVPPHEAKLIDLLTESTRPTDEYLAALAVQYERLTDMGVRSPVQQLAMITEKSLGTVKTHIQSARKKGFLEAIGSKAGGAATDKAHVLLGTATPIK</sequence>
<dbReference type="EMBL" id="JACTVJ010000004">
    <property type="protein sequence ID" value="MBC9712239.1"/>
    <property type="molecule type" value="Genomic_DNA"/>
</dbReference>
<comment type="caution">
    <text evidence="1">The sequence shown here is derived from an EMBL/GenBank/DDBJ whole genome shotgun (WGS) entry which is preliminary data.</text>
</comment>
<gene>
    <name evidence="1" type="ORF">H9Y04_06590</name>
</gene>
<keyword evidence="2" id="KW-1185">Reference proteome</keyword>
<evidence type="ECO:0000313" key="1">
    <source>
        <dbReference type="EMBL" id="MBC9712239.1"/>
    </source>
</evidence>
<evidence type="ECO:0000313" key="2">
    <source>
        <dbReference type="Proteomes" id="UP000642284"/>
    </source>
</evidence>
<name>A0ABR7SBH9_9ACTN</name>
<dbReference type="RefSeq" id="WP_187812710.1">
    <property type="nucleotide sequence ID" value="NZ_JACTVJ010000004.1"/>
</dbReference>
<reference evidence="1 2" key="1">
    <citation type="submission" date="2020-08" db="EMBL/GenBank/DDBJ databases">
        <title>Genemic of Streptomyces polyaspartic.</title>
        <authorList>
            <person name="Liu W."/>
        </authorList>
    </citation>
    <scope>NUCLEOTIDE SEQUENCE [LARGE SCALE GENOMIC DNA]</scope>
    <source>
        <strain evidence="1 2">TRM66268-LWL</strain>
    </source>
</reference>
<accession>A0ABR7SBH9</accession>
<proteinExistence type="predicted"/>
<organism evidence="1 2">
    <name type="scientific">Streptomyces polyasparticus</name>
    <dbReference type="NCBI Taxonomy" id="2767826"/>
    <lineage>
        <taxon>Bacteria</taxon>
        <taxon>Bacillati</taxon>
        <taxon>Actinomycetota</taxon>
        <taxon>Actinomycetes</taxon>
        <taxon>Kitasatosporales</taxon>
        <taxon>Streptomycetaceae</taxon>
        <taxon>Streptomyces</taxon>
    </lineage>
</organism>
<dbReference type="Proteomes" id="UP000642284">
    <property type="component" value="Unassembled WGS sequence"/>
</dbReference>